<comment type="caution">
    <text evidence="1">The sequence shown here is derived from an EMBL/GenBank/DDBJ whole genome shotgun (WGS) entry which is preliminary data.</text>
</comment>
<reference evidence="1" key="1">
    <citation type="journal article" date="2021" name="Environ. Microbiol.">
        <title>Gene family expansions and transcriptome signatures uncover fungal adaptations to wood decay.</title>
        <authorList>
            <person name="Hage H."/>
            <person name="Miyauchi S."/>
            <person name="Viragh M."/>
            <person name="Drula E."/>
            <person name="Min B."/>
            <person name="Chaduli D."/>
            <person name="Navarro D."/>
            <person name="Favel A."/>
            <person name="Norest M."/>
            <person name="Lesage-Meessen L."/>
            <person name="Balint B."/>
            <person name="Merenyi Z."/>
            <person name="de Eugenio L."/>
            <person name="Morin E."/>
            <person name="Martinez A.T."/>
            <person name="Baldrian P."/>
            <person name="Stursova M."/>
            <person name="Martinez M.J."/>
            <person name="Novotny C."/>
            <person name="Magnuson J.K."/>
            <person name="Spatafora J.W."/>
            <person name="Maurice S."/>
            <person name="Pangilinan J."/>
            <person name="Andreopoulos W."/>
            <person name="LaButti K."/>
            <person name="Hundley H."/>
            <person name="Na H."/>
            <person name="Kuo A."/>
            <person name="Barry K."/>
            <person name="Lipzen A."/>
            <person name="Henrissat B."/>
            <person name="Riley R."/>
            <person name="Ahrendt S."/>
            <person name="Nagy L.G."/>
            <person name="Grigoriev I.V."/>
            <person name="Martin F."/>
            <person name="Rosso M.N."/>
        </authorList>
    </citation>
    <scope>NUCLEOTIDE SEQUENCE</scope>
    <source>
        <strain evidence="1">CBS 384.51</strain>
    </source>
</reference>
<keyword evidence="2" id="KW-1185">Reference proteome</keyword>
<evidence type="ECO:0000313" key="2">
    <source>
        <dbReference type="Proteomes" id="UP001055072"/>
    </source>
</evidence>
<evidence type="ECO:0000313" key="1">
    <source>
        <dbReference type="EMBL" id="KAI0083466.1"/>
    </source>
</evidence>
<sequence>MVDSEDSCRLLSKGDLLIFPGGLDQNQYIRVGLRTLTSRHSLIENPANSQCFLSWWSAKHCQRMKTNGPLAACSICQYRVPSSSWFTAEGLSSLLTSSDSFVRYRWPRHTLDLHYPSSPLLLILQIRAMFGTTISSLERSFECSQAEQTGRLTNSDDVLHLLPILPPGMFSSHVPEGPTQSGFPTSRSETSMRVKHLAWARALSRSTSATGMDSGPALGTVSGLGHESRIRGPRPLSRTPSRSGSIRQSQSLSVLVQPIVRGQPEKSRSEDVEESPKFKLRRARVREMERLQELEDERDADKQGSLDALQGLLTSQPFSDVAASFEDLDGLGHVWEKCSIRRAMKEQWNQRALDMSSCLSSEGQLNILDGRNYRSVHALFADLNAQSEGRLSHSIPLPCSKGDIYASASMPLISRCQPLSRTSAGNTGKPRPSALSREHTLSETSSQRITASHLSSHCRSWTSPGTSTVSGSVDQKSVDTTRHSTGRTMFLQYSSISSRFGTASRQGPFPLSRYGEGSGHGLTKGSGKKTQTLPRMTRTLSSASSDSYGHDAAQDTTLLAHVQRLAHVEALREVDSDAEAEAPLMVRPRSSGDSSSSSSFGLKPLRAKRATVRPKVGLDRRHRIGEATSIAREEGDIDMKELERVMQKDDPTLLWADGPYTGEGAALSLPPPPMPEAHSATWCGARASHILGSTISRASGRGKHSTRRRPLPFVNAMETYLADPNSGSLAPLAQALND</sequence>
<protein>
    <submittedName>
        <fullName evidence="1">Uncharacterized protein</fullName>
    </submittedName>
</protein>
<dbReference type="Proteomes" id="UP001055072">
    <property type="component" value="Unassembled WGS sequence"/>
</dbReference>
<accession>A0ACB8TN77</accession>
<gene>
    <name evidence="1" type="ORF">BDY19DRAFT_660273</name>
</gene>
<organism evidence="1 2">
    <name type="scientific">Irpex rosettiformis</name>
    <dbReference type="NCBI Taxonomy" id="378272"/>
    <lineage>
        <taxon>Eukaryota</taxon>
        <taxon>Fungi</taxon>
        <taxon>Dikarya</taxon>
        <taxon>Basidiomycota</taxon>
        <taxon>Agaricomycotina</taxon>
        <taxon>Agaricomycetes</taxon>
        <taxon>Polyporales</taxon>
        <taxon>Irpicaceae</taxon>
        <taxon>Irpex</taxon>
    </lineage>
</organism>
<dbReference type="EMBL" id="MU274964">
    <property type="protein sequence ID" value="KAI0083466.1"/>
    <property type="molecule type" value="Genomic_DNA"/>
</dbReference>
<name>A0ACB8TN77_9APHY</name>
<proteinExistence type="predicted"/>